<evidence type="ECO:0000256" key="5">
    <source>
        <dbReference type="ARBA" id="ARBA00023136"/>
    </source>
</evidence>
<dbReference type="EMBL" id="CAJNOH010005275">
    <property type="protein sequence ID" value="CAF1393868.1"/>
    <property type="molecule type" value="Genomic_DNA"/>
</dbReference>
<dbReference type="PANTHER" id="PTHR19957:SF307">
    <property type="entry name" value="PROTEIN SSO1-RELATED"/>
    <property type="match status" value="1"/>
</dbReference>
<dbReference type="GO" id="GO:0005484">
    <property type="term" value="F:SNAP receptor activity"/>
    <property type="evidence" value="ECO:0007669"/>
    <property type="project" value="TreeGrafter"/>
</dbReference>
<protein>
    <recommendedName>
        <fullName evidence="7">t-SNARE coiled-coil homology domain-containing protein</fullName>
    </recommendedName>
</protein>
<dbReference type="Proteomes" id="UP000663870">
    <property type="component" value="Unassembled WGS sequence"/>
</dbReference>
<feature type="transmembrane region" description="Helical" evidence="6">
    <location>
        <begin position="194"/>
        <end position="216"/>
    </location>
</feature>
<dbReference type="GO" id="GO:0006886">
    <property type="term" value="P:intracellular protein transport"/>
    <property type="evidence" value="ECO:0007669"/>
    <property type="project" value="TreeGrafter"/>
</dbReference>
<evidence type="ECO:0000313" key="10">
    <source>
        <dbReference type="Proteomes" id="UP000663870"/>
    </source>
</evidence>
<name>A0A816CFX1_9BILA</name>
<evidence type="ECO:0000256" key="4">
    <source>
        <dbReference type="ARBA" id="ARBA00022989"/>
    </source>
</evidence>
<evidence type="ECO:0000256" key="3">
    <source>
        <dbReference type="ARBA" id="ARBA00022692"/>
    </source>
</evidence>
<dbReference type="InterPro" id="IPR006011">
    <property type="entry name" value="Syntaxin_N"/>
</dbReference>
<keyword evidence="5 6" id="KW-0472">Membrane</keyword>
<evidence type="ECO:0000259" key="7">
    <source>
        <dbReference type="PROSITE" id="PS50192"/>
    </source>
</evidence>
<proteinExistence type="inferred from homology"/>
<evidence type="ECO:0000256" key="6">
    <source>
        <dbReference type="SAM" id="Phobius"/>
    </source>
</evidence>
<dbReference type="SMART" id="SM00397">
    <property type="entry name" value="t_SNARE"/>
    <property type="match status" value="1"/>
</dbReference>
<dbReference type="GO" id="GO:0000149">
    <property type="term" value="F:SNARE binding"/>
    <property type="evidence" value="ECO:0007669"/>
    <property type="project" value="TreeGrafter"/>
</dbReference>
<dbReference type="GO" id="GO:0012505">
    <property type="term" value="C:endomembrane system"/>
    <property type="evidence" value="ECO:0007669"/>
    <property type="project" value="TreeGrafter"/>
</dbReference>
<feature type="domain" description="T-SNARE coiled-coil homology" evidence="7">
    <location>
        <begin position="121"/>
        <end position="183"/>
    </location>
</feature>
<dbReference type="SUPFAM" id="SSF47661">
    <property type="entry name" value="t-snare proteins"/>
    <property type="match status" value="1"/>
</dbReference>
<keyword evidence="10" id="KW-1185">Reference proteome</keyword>
<dbReference type="GO" id="GO:0006887">
    <property type="term" value="P:exocytosis"/>
    <property type="evidence" value="ECO:0007669"/>
    <property type="project" value="TreeGrafter"/>
</dbReference>
<dbReference type="Gene3D" id="1.20.58.70">
    <property type="match status" value="2"/>
</dbReference>
<dbReference type="Pfam" id="PF00804">
    <property type="entry name" value="Syntaxin"/>
    <property type="match status" value="1"/>
</dbReference>
<keyword evidence="4 6" id="KW-1133">Transmembrane helix</keyword>
<evidence type="ECO:0000313" key="9">
    <source>
        <dbReference type="EMBL" id="CAF1621438.1"/>
    </source>
</evidence>
<dbReference type="InterPro" id="IPR000727">
    <property type="entry name" value="T_SNARE_dom"/>
</dbReference>
<accession>A0A816CFX1</accession>
<dbReference type="Proteomes" id="UP000663854">
    <property type="component" value="Unassembled WGS sequence"/>
</dbReference>
<sequence length="219" mass="25527">MTDIDKIRKLVDEVKHLLSTMLAEPQVNDRIKEVLDEKMATIKKLATDVRQNLKKFWNVMNNYEQIQLGYRQKYKEILQRQLEIIGRSVTDKQMEAMIESRNPAVFTQDIMVETEQAKQSLTDMEARHSDIMRLENNIRELHDIFSDMMELVQTQGEVILRIEDAVIQSENAIKTGGTKIEKAKRFQDAARWKWFIIVGIVAIVIIILVIILAIVFGRK</sequence>
<dbReference type="InterPro" id="IPR045242">
    <property type="entry name" value="Syntaxin"/>
</dbReference>
<gene>
    <name evidence="9" type="ORF">JXQ802_LOCUS50642</name>
    <name evidence="8" type="ORF">PYM288_LOCUS34472</name>
</gene>
<dbReference type="AlphaFoldDB" id="A0A816CFX1"/>
<keyword evidence="3 6" id="KW-0812">Transmembrane</keyword>
<dbReference type="PROSITE" id="PS50192">
    <property type="entry name" value="T_SNARE"/>
    <property type="match status" value="1"/>
</dbReference>
<dbReference type="InterPro" id="IPR010989">
    <property type="entry name" value="SNARE"/>
</dbReference>
<dbReference type="GO" id="GO:0005886">
    <property type="term" value="C:plasma membrane"/>
    <property type="evidence" value="ECO:0007669"/>
    <property type="project" value="TreeGrafter"/>
</dbReference>
<dbReference type="GO" id="GO:0031201">
    <property type="term" value="C:SNARE complex"/>
    <property type="evidence" value="ECO:0007669"/>
    <property type="project" value="TreeGrafter"/>
</dbReference>
<evidence type="ECO:0000256" key="2">
    <source>
        <dbReference type="ARBA" id="ARBA00009063"/>
    </source>
</evidence>
<comment type="subcellular location">
    <subcellularLocation>
        <location evidence="1">Membrane</location>
        <topology evidence="1">Single-pass type IV membrane protein</topology>
    </subcellularLocation>
</comment>
<evidence type="ECO:0000313" key="8">
    <source>
        <dbReference type="EMBL" id="CAF1393868.1"/>
    </source>
</evidence>
<comment type="caution">
    <text evidence="9">The sequence shown here is derived from an EMBL/GenBank/DDBJ whole genome shotgun (WGS) entry which is preliminary data.</text>
</comment>
<dbReference type="PANTHER" id="PTHR19957">
    <property type="entry name" value="SYNTAXIN"/>
    <property type="match status" value="1"/>
</dbReference>
<reference evidence="9" key="1">
    <citation type="submission" date="2021-02" db="EMBL/GenBank/DDBJ databases">
        <authorList>
            <person name="Nowell W R."/>
        </authorList>
    </citation>
    <scope>NUCLEOTIDE SEQUENCE</scope>
</reference>
<organism evidence="9 10">
    <name type="scientific">Rotaria sordida</name>
    <dbReference type="NCBI Taxonomy" id="392033"/>
    <lineage>
        <taxon>Eukaryota</taxon>
        <taxon>Metazoa</taxon>
        <taxon>Spiralia</taxon>
        <taxon>Gnathifera</taxon>
        <taxon>Rotifera</taxon>
        <taxon>Eurotatoria</taxon>
        <taxon>Bdelloidea</taxon>
        <taxon>Philodinida</taxon>
        <taxon>Philodinidae</taxon>
        <taxon>Rotaria</taxon>
    </lineage>
</organism>
<dbReference type="GO" id="GO:0048278">
    <property type="term" value="P:vesicle docking"/>
    <property type="evidence" value="ECO:0007669"/>
    <property type="project" value="TreeGrafter"/>
</dbReference>
<dbReference type="EMBL" id="CAJNOL010006758">
    <property type="protein sequence ID" value="CAF1621438.1"/>
    <property type="molecule type" value="Genomic_DNA"/>
</dbReference>
<dbReference type="GO" id="GO:0006906">
    <property type="term" value="P:vesicle fusion"/>
    <property type="evidence" value="ECO:0007669"/>
    <property type="project" value="TreeGrafter"/>
</dbReference>
<comment type="similarity">
    <text evidence="2">Belongs to the syntaxin family.</text>
</comment>
<evidence type="ECO:0000256" key="1">
    <source>
        <dbReference type="ARBA" id="ARBA00004211"/>
    </source>
</evidence>